<proteinExistence type="predicted"/>
<reference evidence="3" key="1">
    <citation type="submission" date="2023-11" db="EMBL/GenBank/DDBJ databases">
        <authorList>
            <person name="Alioto T."/>
            <person name="Alioto T."/>
            <person name="Gomez Garrido J."/>
        </authorList>
    </citation>
    <scope>NUCLEOTIDE SEQUENCE</scope>
</reference>
<comment type="caution">
    <text evidence="3">The sequence shown here is derived from an EMBL/GenBank/DDBJ whole genome shotgun (WGS) entry which is preliminary data.</text>
</comment>
<keyword evidence="4" id="KW-1185">Reference proteome</keyword>
<feature type="coiled-coil region" evidence="1">
    <location>
        <begin position="43"/>
        <end position="75"/>
    </location>
</feature>
<organism evidence="3 4">
    <name type="scientific">Lecanosticta acicola</name>
    <dbReference type="NCBI Taxonomy" id="111012"/>
    <lineage>
        <taxon>Eukaryota</taxon>
        <taxon>Fungi</taxon>
        <taxon>Dikarya</taxon>
        <taxon>Ascomycota</taxon>
        <taxon>Pezizomycotina</taxon>
        <taxon>Dothideomycetes</taxon>
        <taxon>Dothideomycetidae</taxon>
        <taxon>Mycosphaerellales</taxon>
        <taxon>Mycosphaerellaceae</taxon>
        <taxon>Lecanosticta</taxon>
    </lineage>
</organism>
<dbReference type="Proteomes" id="UP001296104">
    <property type="component" value="Unassembled WGS sequence"/>
</dbReference>
<evidence type="ECO:0000313" key="4">
    <source>
        <dbReference type="Proteomes" id="UP001296104"/>
    </source>
</evidence>
<feature type="compositionally biased region" description="Low complexity" evidence="2">
    <location>
        <begin position="96"/>
        <end position="107"/>
    </location>
</feature>
<dbReference type="EMBL" id="CAVMBE010000127">
    <property type="protein sequence ID" value="CAK4034634.1"/>
    <property type="molecule type" value="Genomic_DNA"/>
</dbReference>
<name>A0AAI8Z8U4_9PEZI</name>
<feature type="region of interest" description="Disordered" evidence="2">
    <location>
        <begin position="86"/>
        <end position="107"/>
    </location>
</feature>
<evidence type="ECO:0000313" key="3">
    <source>
        <dbReference type="EMBL" id="CAK4034634.1"/>
    </source>
</evidence>
<evidence type="ECO:0000256" key="1">
    <source>
        <dbReference type="SAM" id="Coils"/>
    </source>
</evidence>
<dbReference type="AlphaFoldDB" id="A0AAI8Z8U4"/>
<sequence>MFGVAGAPATREQYLDDWEEDLYERSEDLYKREQKVTGREMALAFAKEQVEDLEMQILRERMARLDAEVRGIRLKQELLECAQPSDSFIGFETSPGGVQEGQQEQGD</sequence>
<gene>
    <name evidence="3" type="ORF">LECACI_7A009792</name>
</gene>
<keyword evidence="1" id="KW-0175">Coiled coil</keyword>
<evidence type="ECO:0000256" key="2">
    <source>
        <dbReference type="SAM" id="MobiDB-lite"/>
    </source>
</evidence>
<protein>
    <submittedName>
        <fullName evidence="3">Uncharacterized protein</fullName>
    </submittedName>
</protein>
<accession>A0AAI8Z8U4</accession>